<dbReference type="VEuPathDB" id="FungiDB:PSHT_16448"/>
<feature type="compositionally biased region" description="Polar residues" evidence="1">
    <location>
        <begin position="462"/>
        <end position="474"/>
    </location>
</feature>
<dbReference type="AlphaFoldDB" id="A0A2S4W4M1"/>
<organism evidence="2 3">
    <name type="scientific">Puccinia striiformis</name>
    <dbReference type="NCBI Taxonomy" id="27350"/>
    <lineage>
        <taxon>Eukaryota</taxon>
        <taxon>Fungi</taxon>
        <taxon>Dikarya</taxon>
        <taxon>Basidiomycota</taxon>
        <taxon>Pucciniomycotina</taxon>
        <taxon>Pucciniomycetes</taxon>
        <taxon>Pucciniales</taxon>
        <taxon>Pucciniaceae</taxon>
        <taxon>Puccinia</taxon>
    </lineage>
</organism>
<reference evidence="2" key="1">
    <citation type="submission" date="2017-12" db="EMBL/GenBank/DDBJ databases">
        <title>Gene loss provides genomic basis for host adaptation in cereal stripe rust fungi.</title>
        <authorList>
            <person name="Xia C."/>
        </authorList>
    </citation>
    <scope>NUCLEOTIDE SEQUENCE [LARGE SCALE GENOMIC DNA]</scope>
    <source>
        <strain evidence="2">93-210</strain>
    </source>
</reference>
<feature type="compositionally biased region" description="Low complexity" evidence="1">
    <location>
        <begin position="273"/>
        <end position="283"/>
    </location>
</feature>
<sequence length="486" mass="53213">MFWSGQLGGKFRRQSILEFKRSSPSQRVANHSYGLRPRVAPIRGYGPVPRPSPVHPTTNVPARRSGFVQRPLTPMPVTRNGPVLSNPARRSDQRAMASPPVIRNVPFLSQTVSNSFRFGGRPGPVLTANIRDPRLLMGNQTALRANSANPYLFPPPSPVFDRTLRSPTPFPPSSVWAEFFRNMASSQGSSSGHRRMDLDIPLVDRIGPPASSSSNASLRANAAAFVPPAAPRPRHMSTPPSSPRGPPGYVPSPSAANWGRRRGSESLTVGQPSSRRSSTSAASLPESEEVVVYHSLSVDQIHMLLEQPEGVNPYDRHLFSNRVPKDKYRFTAVGFAKLCHAFPTTSQAERDARVAFFESLVYLRRPDAATKTPDLSLGLSPLVDLGPRLAGCRPNFDHADRSFRLVFPTVSFELPEVRPLLRPSASQFLILRAHSSIKNFPIVAADNLTNGAASTHPDKSSRATNVQGDSSEKSVLTSRISNFPRY</sequence>
<evidence type="ECO:0000313" key="3">
    <source>
        <dbReference type="Proteomes" id="UP000239156"/>
    </source>
</evidence>
<keyword evidence="3" id="KW-1185">Reference proteome</keyword>
<accession>A0A2S4W4M1</accession>
<proteinExistence type="predicted"/>
<protein>
    <submittedName>
        <fullName evidence="2">Uncharacterized protein</fullName>
    </submittedName>
</protein>
<feature type="region of interest" description="Disordered" evidence="1">
    <location>
        <begin position="453"/>
        <end position="474"/>
    </location>
</feature>
<dbReference type="EMBL" id="PKSL01000006">
    <property type="protein sequence ID" value="POW16656.1"/>
    <property type="molecule type" value="Genomic_DNA"/>
</dbReference>
<feature type="region of interest" description="Disordered" evidence="1">
    <location>
        <begin position="226"/>
        <end position="284"/>
    </location>
</feature>
<comment type="caution">
    <text evidence="2">The sequence shown here is derived from an EMBL/GenBank/DDBJ whole genome shotgun (WGS) entry which is preliminary data.</text>
</comment>
<name>A0A2S4W4M1_9BASI</name>
<feature type="region of interest" description="Disordered" evidence="1">
    <location>
        <begin position="70"/>
        <end position="92"/>
    </location>
</feature>
<dbReference type="Proteomes" id="UP000239156">
    <property type="component" value="Unassembled WGS sequence"/>
</dbReference>
<feature type="compositionally biased region" description="Pro residues" evidence="1">
    <location>
        <begin position="240"/>
        <end position="250"/>
    </location>
</feature>
<dbReference type="VEuPathDB" id="FungiDB:PSTT_01166"/>
<gene>
    <name evidence="2" type="ORF">PSTT_01166</name>
</gene>
<evidence type="ECO:0000313" key="2">
    <source>
        <dbReference type="EMBL" id="POW16656.1"/>
    </source>
</evidence>
<evidence type="ECO:0000256" key="1">
    <source>
        <dbReference type="SAM" id="MobiDB-lite"/>
    </source>
</evidence>